<protein>
    <submittedName>
        <fullName evidence="1">Uncharacterized protein</fullName>
    </submittedName>
</protein>
<name>A0ABR1C049_NECAM</name>
<evidence type="ECO:0000313" key="1">
    <source>
        <dbReference type="EMBL" id="KAK6731560.1"/>
    </source>
</evidence>
<organism evidence="1 2">
    <name type="scientific">Necator americanus</name>
    <name type="common">Human hookworm</name>
    <dbReference type="NCBI Taxonomy" id="51031"/>
    <lineage>
        <taxon>Eukaryota</taxon>
        <taxon>Metazoa</taxon>
        <taxon>Ecdysozoa</taxon>
        <taxon>Nematoda</taxon>
        <taxon>Chromadorea</taxon>
        <taxon>Rhabditida</taxon>
        <taxon>Rhabditina</taxon>
        <taxon>Rhabditomorpha</taxon>
        <taxon>Strongyloidea</taxon>
        <taxon>Ancylostomatidae</taxon>
        <taxon>Bunostominae</taxon>
        <taxon>Necator</taxon>
    </lineage>
</organism>
<comment type="caution">
    <text evidence="1">The sequence shown here is derived from an EMBL/GenBank/DDBJ whole genome shotgun (WGS) entry which is preliminary data.</text>
</comment>
<keyword evidence="2" id="KW-1185">Reference proteome</keyword>
<sequence length="110" mass="11984">MEAHPSVQISECRSIDPSIEEVWEVWLPLDSVKPLTAKTQRNLTLSVQNDMKPGAASSAVGTIAICTDECWLAGFPPPSEPLRSSAPLQAQPLLYLHRASSQFKGSTPRI</sequence>
<dbReference type="Proteomes" id="UP001303046">
    <property type="component" value="Unassembled WGS sequence"/>
</dbReference>
<accession>A0ABR1C049</accession>
<proteinExistence type="predicted"/>
<dbReference type="EMBL" id="JAVFWL010000001">
    <property type="protein sequence ID" value="KAK6731560.1"/>
    <property type="molecule type" value="Genomic_DNA"/>
</dbReference>
<reference evidence="1 2" key="1">
    <citation type="submission" date="2023-08" db="EMBL/GenBank/DDBJ databases">
        <title>A Necator americanus chromosomal reference genome.</title>
        <authorList>
            <person name="Ilik V."/>
            <person name="Petrzelkova K.J."/>
            <person name="Pardy F."/>
            <person name="Fuh T."/>
            <person name="Niatou-Singa F.S."/>
            <person name="Gouil Q."/>
            <person name="Baker L."/>
            <person name="Ritchie M.E."/>
            <person name="Jex A.R."/>
            <person name="Gazzola D."/>
            <person name="Li H."/>
            <person name="Toshio Fujiwara R."/>
            <person name="Zhan B."/>
            <person name="Aroian R.V."/>
            <person name="Pafco B."/>
            <person name="Schwarz E.M."/>
        </authorList>
    </citation>
    <scope>NUCLEOTIDE SEQUENCE [LARGE SCALE GENOMIC DNA]</scope>
    <source>
        <strain evidence="1 2">Aroian</strain>
        <tissue evidence="1">Whole animal</tissue>
    </source>
</reference>
<evidence type="ECO:0000313" key="2">
    <source>
        <dbReference type="Proteomes" id="UP001303046"/>
    </source>
</evidence>
<gene>
    <name evidence="1" type="primary">Necator_chrI.g3927</name>
    <name evidence="1" type="ORF">RB195_007798</name>
</gene>